<dbReference type="Proteomes" id="UP000326396">
    <property type="component" value="Linkage Group LG2"/>
</dbReference>
<evidence type="ECO:0000313" key="4">
    <source>
        <dbReference type="Proteomes" id="UP000326396"/>
    </source>
</evidence>
<accession>A0A5N6NDU4</accession>
<feature type="domain" description="DC1" evidence="2">
    <location>
        <begin position="448"/>
        <end position="497"/>
    </location>
</feature>
<dbReference type="InterPro" id="IPR004146">
    <property type="entry name" value="DC1"/>
</dbReference>
<comment type="caution">
    <text evidence="3">The sequence shown here is derived from an EMBL/GenBank/DDBJ whole genome shotgun (WGS) entry which is preliminary data.</text>
</comment>
<protein>
    <recommendedName>
        <fullName evidence="2">DC1 domain-containing protein</fullName>
    </recommendedName>
</protein>
<keyword evidence="4" id="KW-1185">Reference proteome</keyword>
<evidence type="ECO:0000256" key="1">
    <source>
        <dbReference type="ARBA" id="ARBA00022737"/>
    </source>
</evidence>
<dbReference type="PANTHER" id="PTHR32410:SF161">
    <property type="entry name" value="DC1, ZINC FINGER, RING_FYVE_PHD-TYPE-RELATED"/>
    <property type="match status" value="1"/>
</dbReference>
<proteinExistence type="predicted"/>
<evidence type="ECO:0000313" key="3">
    <source>
        <dbReference type="EMBL" id="KAD4586036.1"/>
    </source>
</evidence>
<dbReference type="PANTHER" id="PTHR32410">
    <property type="entry name" value="CYSTEINE/HISTIDINE-RICH C1 DOMAIN FAMILY PROTEIN"/>
    <property type="match status" value="1"/>
</dbReference>
<keyword evidence="1" id="KW-0677">Repeat</keyword>
<gene>
    <name evidence="3" type="ORF">E3N88_23637</name>
</gene>
<sequence>MEAKEKNTKMDVKELNQQELQHEHPLILIDLQVMHRDYEEDDDYDDNELLATQNFNCICNQCGKQIDWHHRYYYKCSMPSCNYSVHKFCEELPKTLQFQGHTSHTLILKKATNDQTCHSCFGYHQDGICYHCSICNYEIDLLCATFVEQSTIHHPGHLHPLLSLSIEPGLNKCFACGEKHEGICGMEFEDDHFIYMCSKCTYYVHPRCATQRIEPFMSILSLGLGKTEKYFKDVDYPNLLQFPLDDGSHILSYQIKEDTFAHIHHMHQTLLINESSVVSLHDPMKRIKLQCTGCSRPIIKMPFFKCSTSKCHFVLHDWCSRLPEELTNHVGHRQHTLKLYKNTKDSFAFTCRICKLICNGFSYRCNQCEYFIDINCAFIPKEITHEAHASHLLTRVDASSSHLSEIECRACRLPIDKGEIYFRCSSSYFHLDCQCALILPKTIRHKLDKHSLKFSYSPVEDHKSRYFCEICEEELDPRKWFYHCVNQCAQSIHSACAPLILESEKDVNSLYVDGVYKFINIKFGAVEKKSSCIICSGDLK</sequence>
<dbReference type="SUPFAM" id="SSF57889">
    <property type="entry name" value="Cysteine-rich domain"/>
    <property type="match status" value="4"/>
</dbReference>
<dbReference type="EMBL" id="SZYD01000012">
    <property type="protein sequence ID" value="KAD4586036.1"/>
    <property type="molecule type" value="Genomic_DNA"/>
</dbReference>
<dbReference type="InterPro" id="IPR053192">
    <property type="entry name" value="Vacuole_Formation_Reg"/>
</dbReference>
<name>A0A5N6NDU4_9ASTR</name>
<reference evidence="3 4" key="1">
    <citation type="submission" date="2019-05" db="EMBL/GenBank/DDBJ databases">
        <title>Mikania micrantha, genome provides insights into the molecular mechanism of rapid growth.</title>
        <authorList>
            <person name="Liu B."/>
        </authorList>
    </citation>
    <scope>NUCLEOTIDE SEQUENCE [LARGE SCALE GENOMIC DNA]</scope>
    <source>
        <strain evidence="3">NLD-2019</strain>
        <tissue evidence="3">Leaf</tissue>
    </source>
</reference>
<feature type="domain" description="DC1" evidence="2">
    <location>
        <begin position="332"/>
        <end position="377"/>
    </location>
</feature>
<dbReference type="InterPro" id="IPR046349">
    <property type="entry name" value="C1-like_sf"/>
</dbReference>
<dbReference type="AlphaFoldDB" id="A0A5N6NDU4"/>
<dbReference type="Pfam" id="PF03107">
    <property type="entry name" value="C1_2"/>
    <property type="match status" value="2"/>
</dbReference>
<organism evidence="3 4">
    <name type="scientific">Mikania micrantha</name>
    <name type="common">bitter vine</name>
    <dbReference type="NCBI Taxonomy" id="192012"/>
    <lineage>
        <taxon>Eukaryota</taxon>
        <taxon>Viridiplantae</taxon>
        <taxon>Streptophyta</taxon>
        <taxon>Embryophyta</taxon>
        <taxon>Tracheophyta</taxon>
        <taxon>Spermatophyta</taxon>
        <taxon>Magnoliopsida</taxon>
        <taxon>eudicotyledons</taxon>
        <taxon>Gunneridae</taxon>
        <taxon>Pentapetalae</taxon>
        <taxon>asterids</taxon>
        <taxon>campanulids</taxon>
        <taxon>Asterales</taxon>
        <taxon>Asteraceae</taxon>
        <taxon>Asteroideae</taxon>
        <taxon>Heliantheae alliance</taxon>
        <taxon>Eupatorieae</taxon>
        <taxon>Mikania</taxon>
    </lineage>
</organism>
<dbReference type="OrthoDB" id="938199at2759"/>
<evidence type="ECO:0000259" key="2">
    <source>
        <dbReference type="Pfam" id="PF03107"/>
    </source>
</evidence>